<keyword evidence="4" id="KW-0378">Hydrolase</keyword>
<accession>A0ABU0YKF2</accession>
<evidence type="ECO:0000313" key="8">
    <source>
        <dbReference type="Proteomes" id="UP001230156"/>
    </source>
</evidence>
<reference evidence="8" key="1">
    <citation type="submission" date="2023-08" db="EMBL/GenBank/DDBJ databases">
        <title>Rhodospirillaceae gen. nov., a novel taxon isolated from the Yangtze River Yuezi River estuary sludge.</title>
        <authorList>
            <person name="Ruan L."/>
        </authorList>
    </citation>
    <scope>NUCLEOTIDE SEQUENCE [LARGE SCALE GENOMIC DNA]</scope>
    <source>
        <strain evidence="8">R-7</strain>
    </source>
</reference>
<feature type="domain" description="Metallo-beta-lactamase" evidence="6">
    <location>
        <begin position="34"/>
        <end position="252"/>
    </location>
</feature>
<keyword evidence="3" id="KW-0479">Metal-binding</keyword>
<proteinExistence type="inferred from homology"/>
<dbReference type="InterPro" id="IPR036866">
    <property type="entry name" value="RibonucZ/Hydroxyglut_hydro"/>
</dbReference>
<sequence>MSDTKVYLLDGGTLVIDGFHAFWNRGPGGELRFPCYSVVIDHPDGRYMFDTGYDYDHVMRVLPFEKPLQEKEQTIPGQLAKIGMKTSDINYVINSHYHFDHCGGNKHLHVACTICHAKELEQSANCQPFEHLGYSDLTFSPEIMKQKNVQLPPDPALDMYTPKFQTLTGDQEIAKGMWLFETPGHTAGHYSLMVELKNRRPMLFTADACYSQKNMDMMCISSFHLDPVGSLNSMKRLKALAEQHDAELFYSHDLESFKKYQTGANYYS</sequence>
<gene>
    <name evidence="7" type="ORF">Q8A70_07995</name>
</gene>
<evidence type="ECO:0000259" key="6">
    <source>
        <dbReference type="SMART" id="SM00849"/>
    </source>
</evidence>
<evidence type="ECO:0000256" key="1">
    <source>
        <dbReference type="ARBA" id="ARBA00001947"/>
    </source>
</evidence>
<organism evidence="7 8">
    <name type="scientific">Dongia sedimenti</name>
    <dbReference type="NCBI Taxonomy" id="3064282"/>
    <lineage>
        <taxon>Bacteria</taxon>
        <taxon>Pseudomonadati</taxon>
        <taxon>Pseudomonadota</taxon>
        <taxon>Alphaproteobacteria</taxon>
        <taxon>Rhodospirillales</taxon>
        <taxon>Dongiaceae</taxon>
        <taxon>Dongia</taxon>
    </lineage>
</organism>
<dbReference type="SUPFAM" id="SSF56281">
    <property type="entry name" value="Metallo-hydrolase/oxidoreductase"/>
    <property type="match status" value="1"/>
</dbReference>
<dbReference type="InterPro" id="IPR051013">
    <property type="entry name" value="MBL_superfamily_lactonases"/>
</dbReference>
<dbReference type="PANTHER" id="PTHR42978">
    <property type="entry name" value="QUORUM-QUENCHING LACTONASE YTNP-RELATED-RELATED"/>
    <property type="match status" value="1"/>
</dbReference>
<evidence type="ECO:0000256" key="5">
    <source>
        <dbReference type="ARBA" id="ARBA00022833"/>
    </source>
</evidence>
<dbReference type="SMART" id="SM00849">
    <property type="entry name" value="Lactamase_B"/>
    <property type="match status" value="1"/>
</dbReference>
<dbReference type="CDD" id="cd07729">
    <property type="entry name" value="AHL_lactonase_MBL-fold"/>
    <property type="match status" value="1"/>
</dbReference>
<keyword evidence="8" id="KW-1185">Reference proteome</keyword>
<dbReference type="EMBL" id="JAUYVI010000002">
    <property type="protein sequence ID" value="MDQ7247605.1"/>
    <property type="molecule type" value="Genomic_DNA"/>
</dbReference>
<dbReference type="Gene3D" id="3.60.15.10">
    <property type="entry name" value="Ribonuclease Z/Hydroxyacylglutathione hydrolase-like"/>
    <property type="match status" value="1"/>
</dbReference>
<keyword evidence="5" id="KW-0862">Zinc</keyword>
<comment type="caution">
    <text evidence="7">The sequence shown here is derived from an EMBL/GenBank/DDBJ whole genome shotgun (WGS) entry which is preliminary data.</text>
</comment>
<dbReference type="PANTHER" id="PTHR42978:SF2">
    <property type="entry name" value="102 KBASES UNSTABLE REGION: FROM 1 TO 119443"/>
    <property type="match status" value="1"/>
</dbReference>
<evidence type="ECO:0000256" key="4">
    <source>
        <dbReference type="ARBA" id="ARBA00022801"/>
    </source>
</evidence>
<comment type="similarity">
    <text evidence="2">Belongs to the metallo-beta-lactamase superfamily.</text>
</comment>
<evidence type="ECO:0000256" key="2">
    <source>
        <dbReference type="ARBA" id="ARBA00007749"/>
    </source>
</evidence>
<evidence type="ECO:0000256" key="3">
    <source>
        <dbReference type="ARBA" id="ARBA00022723"/>
    </source>
</evidence>
<name>A0ABU0YKF2_9PROT</name>
<dbReference type="Proteomes" id="UP001230156">
    <property type="component" value="Unassembled WGS sequence"/>
</dbReference>
<evidence type="ECO:0000313" key="7">
    <source>
        <dbReference type="EMBL" id="MDQ7247605.1"/>
    </source>
</evidence>
<comment type="cofactor">
    <cofactor evidence="1">
        <name>Zn(2+)</name>
        <dbReference type="ChEBI" id="CHEBI:29105"/>
    </cofactor>
</comment>
<dbReference type="Pfam" id="PF00753">
    <property type="entry name" value="Lactamase_B"/>
    <property type="match status" value="1"/>
</dbReference>
<protein>
    <submittedName>
        <fullName evidence="7">N-acyl homoserine lactonase family protein</fullName>
    </submittedName>
</protein>
<dbReference type="InterPro" id="IPR001279">
    <property type="entry name" value="Metallo-B-lactamas"/>
</dbReference>
<dbReference type="RefSeq" id="WP_379955008.1">
    <property type="nucleotide sequence ID" value="NZ_JAUYVI010000002.1"/>
</dbReference>